<organism evidence="3 4">
    <name type="scientific">Aquirufa aurantiipilula</name>
    <dbReference type="NCBI Taxonomy" id="2696561"/>
    <lineage>
        <taxon>Bacteria</taxon>
        <taxon>Pseudomonadati</taxon>
        <taxon>Bacteroidota</taxon>
        <taxon>Cytophagia</taxon>
        <taxon>Cytophagales</taxon>
        <taxon>Flectobacillaceae</taxon>
        <taxon>Aquirufa</taxon>
    </lineage>
</organism>
<dbReference type="EMBL" id="JARJOW010000002">
    <property type="protein sequence ID" value="MDF5689996.1"/>
    <property type="molecule type" value="Genomic_DNA"/>
</dbReference>
<dbReference type="InterPro" id="IPR054168">
    <property type="entry name" value="PG_1098_Fer"/>
</dbReference>
<evidence type="ECO:0000259" key="1">
    <source>
        <dbReference type="Pfam" id="PF18096"/>
    </source>
</evidence>
<dbReference type="Gene3D" id="3.40.50.150">
    <property type="entry name" value="Vaccinia Virus protein VP39"/>
    <property type="match status" value="1"/>
</dbReference>
<dbReference type="SUPFAM" id="SSF53335">
    <property type="entry name" value="S-adenosyl-L-methionine-dependent methyltransferases"/>
    <property type="match status" value="1"/>
</dbReference>
<keyword evidence="3" id="KW-0808">Transferase</keyword>
<gene>
    <name evidence="3" type="ORF">PQG43_03900</name>
</gene>
<dbReference type="RefSeq" id="WP_223142138.1">
    <property type="nucleotide sequence ID" value="NZ_CBCSDE010000001.1"/>
</dbReference>
<sequence>MMLSKEEIKFIQEHAQDDPYQLSLSKGQIDGISLQKLVPQIQARQKLVHKLPSWISNNNVFFPPQLNLEQASSEDTALFKAGLVHGKIIDLTGGMGVDSWAFAKKGNTLTYVERDEKLGQITQHNHQVLLGDTIQHVFGDGIDYMKKHPLDWDYIYLDPARRGSKGEKVILLEDCEPNAIELLPLIENGTQLLIKTSPLLDITRAIQSLQGVDRVWIICVKNEVKELLFLKSKDANMDPILEVHELSLAKSLIFQGKLSDEREALITHSTLDQYLYEPHAGILKAGFFKSIAGTTLHKLGINTHLYTSTKLEATFPGRQFQVIAHGNPDKKWIEANIPSGKANISTRNFPMSPEEIRKKWKIKEGGPWTLFAYQDVHQKNVFALTEKCPVN</sequence>
<dbReference type="Pfam" id="PF22013">
    <property type="entry name" value="PG_1098_Fer"/>
    <property type="match status" value="1"/>
</dbReference>
<keyword evidence="4" id="KW-1185">Reference proteome</keyword>
<feature type="domain" description="THUMP-like" evidence="1">
    <location>
        <begin position="317"/>
        <end position="386"/>
    </location>
</feature>
<keyword evidence="3" id="KW-0489">Methyltransferase</keyword>
<feature type="domain" description="PG-1098 ferredoxin-like" evidence="2">
    <location>
        <begin position="274"/>
        <end position="316"/>
    </location>
</feature>
<evidence type="ECO:0000313" key="4">
    <source>
        <dbReference type="Proteomes" id="UP001321344"/>
    </source>
</evidence>
<evidence type="ECO:0000313" key="3">
    <source>
        <dbReference type="EMBL" id="MDF5689996.1"/>
    </source>
</evidence>
<dbReference type="InterPro" id="IPR029063">
    <property type="entry name" value="SAM-dependent_MTases_sf"/>
</dbReference>
<proteinExistence type="predicted"/>
<dbReference type="Gene3D" id="1.10.10.1110">
    <property type="entry name" value="Methyltransferase PG1098, N-terminal domain"/>
    <property type="match status" value="1"/>
</dbReference>
<dbReference type="GO" id="GO:0008168">
    <property type="term" value="F:methyltransferase activity"/>
    <property type="evidence" value="ECO:0007669"/>
    <property type="project" value="UniProtKB-KW"/>
</dbReference>
<accession>A0ABT6BIJ5</accession>
<dbReference type="Proteomes" id="UP001321344">
    <property type="component" value="Unassembled WGS sequence"/>
</dbReference>
<comment type="caution">
    <text evidence="3">The sequence shown here is derived from an EMBL/GenBank/DDBJ whole genome shotgun (WGS) entry which is preliminary data.</text>
</comment>
<dbReference type="GO" id="GO:0032259">
    <property type="term" value="P:methylation"/>
    <property type="evidence" value="ECO:0007669"/>
    <property type="project" value="UniProtKB-KW"/>
</dbReference>
<name>A0ABT6BIJ5_9BACT</name>
<evidence type="ECO:0000259" key="2">
    <source>
        <dbReference type="Pfam" id="PF22013"/>
    </source>
</evidence>
<dbReference type="InterPro" id="IPR041497">
    <property type="entry name" value="Thump-like"/>
</dbReference>
<dbReference type="CDD" id="cd02440">
    <property type="entry name" value="AdoMet_MTases"/>
    <property type="match status" value="1"/>
</dbReference>
<dbReference type="Pfam" id="PF18096">
    <property type="entry name" value="Thump_like"/>
    <property type="match status" value="1"/>
</dbReference>
<protein>
    <submittedName>
        <fullName evidence="3">Class I SAM-dependent methyltransferase</fullName>
    </submittedName>
</protein>
<reference evidence="3 4" key="1">
    <citation type="submission" date="2023-03" db="EMBL/GenBank/DDBJ databases">
        <title>Genome sequencing of Aquirufa.</title>
        <authorList>
            <person name="Pitt A."/>
            <person name="Hahn M.W."/>
        </authorList>
    </citation>
    <scope>NUCLEOTIDE SEQUENCE [LARGE SCALE GENOMIC DNA]</scope>
    <source>
        <strain evidence="3 4">WAEICH-18A</strain>
    </source>
</reference>